<dbReference type="PANTHER" id="PTHR23028:SF53">
    <property type="entry name" value="ACYL_TRANSF_3 DOMAIN-CONTAINING PROTEIN"/>
    <property type="match status" value="1"/>
</dbReference>
<dbReference type="Proteomes" id="UP001201629">
    <property type="component" value="Unassembled WGS sequence"/>
</dbReference>
<sequence length="380" mass="42227">MTLTARPLREQHRLFEVDLLRFAAALMVVLLHYTFSQGQLEYDFAPSLGAVTQYGYLGVELFFLISGMVVLMSAWGRITREFVASRISRLYPAFWVAVTLTAAMVAIVGPQGRNDVTAAQYAANLSMFPQLANIEYVESVYWTLWSEWRFYLILFAFSLLGITERRTHWLLWGWLTASVALEAFPVPPAAHAALALIVQPQFSHYFIAGMALYMVRRFGFTARLGLLLSGCYANAVKEADSRIEELGADGLAPALVVAALVILAIFVVMILAATGGLRWMRWPWLSELGAMTYPLYLIHFTLGVVAMNALLPAVHPWLALPLVIAAMCGASWLISAKVEDRVRPALHLAIRRLLRVPPHKMPEQTASSARATDQATVGRT</sequence>
<keyword evidence="2" id="KW-1133">Transmembrane helix</keyword>
<organism evidence="4 5">
    <name type="scientific">Micromonospora trifolii</name>
    <dbReference type="NCBI Taxonomy" id="2911208"/>
    <lineage>
        <taxon>Bacteria</taxon>
        <taxon>Bacillati</taxon>
        <taxon>Actinomycetota</taxon>
        <taxon>Actinomycetes</taxon>
        <taxon>Micromonosporales</taxon>
        <taxon>Micromonosporaceae</taxon>
        <taxon>Micromonospora</taxon>
    </lineage>
</organism>
<dbReference type="InterPro" id="IPR050879">
    <property type="entry name" value="Acyltransferase_3"/>
</dbReference>
<name>A0ABS9N4V6_9ACTN</name>
<keyword evidence="4" id="KW-0012">Acyltransferase</keyword>
<feature type="transmembrane region" description="Helical" evidence="2">
    <location>
        <begin position="251"/>
        <end position="272"/>
    </location>
</feature>
<dbReference type="PANTHER" id="PTHR23028">
    <property type="entry name" value="ACETYLTRANSFERASE"/>
    <property type="match status" value="1"/>
</dbReference>
<feature type="transmembrane region" description="Helical" evidence="2">
    <location>
        <begin position="317"/>
        <end position="334"/>
    </location>
</feature>
<evidence type="ECO:0000256" key="2">
    <source>
        <dbReference type="SAM" id="Phobius"/>
    </source>
</evidence>
<feature type="domain" description="Acyltransferase 3" evidence="3">
    <location>
        <begin position="16"/>
        <end position="335"/>
    </location>
</feature>
<keyword evidence="4" id="KW-0808">Transferase</keyword>
<feature type="transmembrane region" description="Helical" evidence="2">
    <location>
        <begin position="140"/>
        <end position="162"/>
    </location>
</feature>
<feature type="compositionally biased region" description="Polar residues" evidence="1">
    <location>
        <begin position="364"/>
        <end position="380"/>
    </location>
</feature>
<accession>A0ABS9N4V6</accession>
<dbReference type="InterPro" id="IPR002656">
    <property type="entry name" value="Acyl_transf_3_dom"/>
</dbReference>
<evidence type="ECO:0000313" key="4">
    <source>
        <dbReference type="EMBL" id="MCG5444978.1"/>
    </source>
</evidence>
<feature type="transmembrane region" description="Helical" evidence="2">
    <location>
        <begin position="192"/>
        <end position="213"/>
    </location>
</feature>
<comment type="caution">
    <text evidence="4">The sequence shown here is derived from an EMBL/GenBank/DDBJ whole genome shotgun (WGS) entry which is preliminary data.</text>
</comment>
<keyword evidence="5" id="KW-1185">Reference proteome</keyword>
<dbReference type="RefSeq" id="WP_238680011.1">
    <property type="nucleotide sequence ID" value="NZ_JAKKFD010000031.1"/>
</dbReference>
<keyword evidence="2" id="KW-0812">Transmembrane</keyword>
<proteinExistence type="predicted"/>
<dbReference type="EMBL" id="JAKKFD010000031">
    <property type="protein sequence ID" value="MCG5444978.1"/>
    <property type="molecule type" value="Genomic_DNA"/>
</dbReference>
<feature type="transmembrane region" description="Helical" evidence="2">
    <location>
        <begin position="220"/>
        <end position="236"/>
    </location>
</feature>
<dbReference type="Pfam" id="PF01757">
    <property type="entry name" value="Acyl_transf_3"/>
    <property type="match status" value="1"/>
</dbReference>
<feature type="transmembrane region" description="Helical" evidence="2">
    <location>
        <begin position="19"/>
        <end position="35"/>
    </location>
</feature>
<reference evidence="4 5" key="1">
    <citation type="submission" date="2022-01" db="EMBL/GenBank/DDBJ databases">
        <authorList>
            <person name="Riesco R."/>
            <person name="Trujillo M.E."/>
        </authorList>
    </citation>
    <scope>NUCLEOTIDE SEQUENCE [LARGE SCALE GENOMIC DNA]</scope>
    <source>
        <strain evidence="4 5">NIE79</strain>
    </source>
</reference>
<protein>
    <submittedName>
        <fullName evidence="4">Acyltransferase</fullName>
    </submittedName>
</protein>
<feature type="transmembrane region" description="Helical" evidence="2">
    <location>
        <begin position="169"/>
        <end position="186"/>
    </location>
</feature>
<feature type="transmembrane region" description="Helical" evidence="2">
    <location>
        <begin position="55"/>
        <end position="78"/>
    </location>
</feature>
<keyword evidence="2" id="KW-0472">Membrane</keyword>
<evidence type="ECO:0000256" key="1">
    <source>
        <dbReference type="SAM" id="MobiDB-lite"/>
    </source>
</evidence>
<gene>
    <name evidence="4" type="ORF">NIE79_003421</name>
</gene>
<feature type="transmembrane region" description="Helical" evidence="2">
    <location>
        <begin position="90"/>
        <end position="109"/>
    </location>
</feature>
<evidence type="ECO:0000259" key="3">
    <source>
        <dbReference type="Pfam" id="PF01757"/>
    </source>
</evidence>
<evidence type="ECO:0000313" key="5">
    <source>
        <dbReference type="Proteomes" id="UP001201629"/>
    </source>
</evidence>
<feature type="transmembrane region" description="Helical" evidence="2">
    <location>
        <begin position="293"/>
        <end position="311"/>
    </location>
</feature>
<feature type="region of interest" description="Disordered" evidence="1">
    <location>
        <begin position="360"/>
        <end position="380"/>
    </location>
</feature>
<dbReference type="GO" id="GO:0016746">
    <property type="term" value="F:acyltransferase activity"/>
    <property type="evidence" value="ECO:0007669"/>
    <property type="project" value="UniProtKB-KW"/>
</dbReference>